<feature type="domain" description="DSBA-like thioredoxin" evidence="1">
    <location>
        <begin position="3"/>
        <end position="205"/>
    </location>
</feature>
<evidence type="ECO:0000259" key="1">
    <source>
        <dbReference type="Pfam" id="PF01323"/>
    </source>
</evidence>
<keyword evidence="3" id="KW-1185">Reference proteome</keyword>
<proteinExistence type="predicted"/>
<dbReference type="OrthoDB" id="9799122at2"/>
<dbReference type="Gene3D" id="3.40.30.10">
    <property type="entry name" value="Glutaredoxin"/>
    <property type="match status" value="1"/>
</dbReference>
<comment type="caution">
    <text evidence="2">The sequence shown here is derived from an EMBL/GenBank/DDBJ whole genome shotgun (WGS) entry which is preliminary data.</text>
</comment>
<evidence type="ECO:0000313" key="2">
    <source>
        <dbReference type="EMBL" id="MTG98342.1"/>
    </source>
</evidence>
<dbReference type="CDD" id="cd03024">
    <property type="entry name" value="DsbA_FrnE"/>
    <property type="match status" value="1"/>
</dbReference>
<evidence type="ECO:0000313" key="3">
    <source>
        <dbReference type="Proteomes" id="UP000438760"/>
    </source>
</evidence>
<gene>
    <name evidence="2" type="ORF">GJV76_09425</name>
</gene>
<reference evidence="2 3" key="1">
    <citation type="submission" date="2019-11" db="EMBL/GenBank/DDBJ databases">
        <title>Genome of Strain BIT-d1.</title>
        <authorList>
            <person name="Yang Y."/>
        </authorList>
    </citation>
    <scope>NUCLEOTIDE SEQUENCE [LARGE SCALE GENOMIC DNA]</scope>
    <source>
        <strain evidence="2 3">BIT-d1</strain>
    </source>
</reference>
<dbReference type="RefSeq" id="WP_155092369.1">
    <property type="nucleotide sequence ID" value="NZ_CP102754.1"/>
</dbReference>
<sequence>MKVEIWSDVMCPFCYVGKKHFESALAALPFKDKITVEWKSFQLDPTLPAEGADISTKEYLVQRKGMPMEQVEGMLNHLKQAGESVGIVFNQDKSIPVNTFRAHRFIHFAQEQGKGNEAEEALFYAHFTAGKNVGNVDELVSLGEQIGLDATAVRAFLLTDEQSDEVKADIVEAQTLGISGVPFFVLDRKYGISGAQPVEAFVEALTQAYQESQPGFEMKGDNGAGACGPDGCEI</sequence>
<dbReference type="AlphaFoldDB" id="A0A6I3LQD4"/>
<organism evidence="2 3">
    <name type="scientific">Myroides albus</name>
    <dbReference type="NCBI Taxonomy" id="2562892"/>
    <lineage>
        <taxon>Bacteria</taxon>
        <taxon>Pseudomonadati</taxon>
        <taxon>Bacteroidota</taxon>
        <taxon>Flavobacteriia</taxon>
        <taxon>Flavobacteriales</taxon>
        <taxon>Flavobacteriaceae</taxon>
        <taxon>Myroides</taxon>
    </lineage>
</organism>
<dbReference type="Proteomes" id="UP000438760">
    <property type="component" value="Unassembled WGS sequence"/>
</dbReference>
<dbReference type="PANTHER" id="PTHR13887">
    <property type="entry name" value="GLUTATHIONE S-TRANSFERASE KAPPA"/>
    <property type="match status" value="1"/>
</dbReference>
<dbReference type="GO" id="GO:0016491">
    <property type="term" value="F:oxidoreductase activity"/>
    <property type="evidence" value="ECO:0007669"/>
    <property type="project" value="InterPro"/>
</dbReference>
<accession>A0A6I3LQD4</accession>
<dbReference type="SUPFAM" id="SSF52833">
    <property type="entry name" value="Thioredoxin-like"/>
    <property type="match status" value="1"/>
</dbReference>
<protein>
    <submittedName>
        <fullName evidence="2">DsbA family oxidoreductase</fullName>
    </submittedName>
</protein>
<dbReference type="PANTHER" id="PTHR13887:SF41">
    <property type="entry name" value="THIOREDOXIN SUPERFAMILY PROTEIN"/>
    <property type="match status" value="1"/>
</dbReference>
<dbReference type="InterPro" id="IPR036249">
    <property type="entry name" value="Thioredoxin-like_sf"/>
</dbReference>
<name>A0A6I3LQD4_9FLAO</name>
<dbReference type="InterPro" id="IPR001853">
    <property type="entry name" value="DSBA-like_thioredoxin_dom"/>
</dbReference>
<dbReference type="Pfam" id="PF01323">
    <property type="entry name" value="DSBA"/>
    <property type="match status" value="1"/>
</dbReference>
<dbReference type="EMBL" id="WMJX01000018">
    <property type="protein sequence ID" value="MTG98342.1"/>
    <property type="molecule type" value="Genomic_DNA"/>
</dbReference>